<dbReference type="Pfam" id="PF01266">
    <property type="entry name" value="DAO"/>
    <property type="match status" value="1"/>
</dbReference>
<dbReference type="Gene3D" id="3.50.50.60">
    <property type="entry name" value="FAD/NAD(P)-binding domain"/>
    <property type="match status" value="1"/>
</dbReference>
<proteinExistence type="predicted"/>
<dbReference type="InterPro" id="IPR006076">
    <property type="entry name" value="FAD-dep_OxRdtase"/>
</dbReference>
<organism evidence="3 4">
    <name type="scientific">Planobacterium oryzisoli</name>
    <dbReference type="NCBI Taxonomy" id="2771435"/>
    <lineage>
        <taxon>Bacteria</taxon>
        <taxon>Pseudomonadati</taxon>
        <taxon>Bacteroidota</taxon>
        <taxon>Flavobacteriia</taxon>
        <taxon>Flavobacteriales</taxon>
        <taxon>Weeksellaceae</taxon>
        <taxon>Chryseobacterium group</taxon>
        <taxon>Chryseobacterium</taxon>
    </lineage>
</organism>
<evidence type="ECO:0000313" key="4">
    <source>
        <dbReference type="Proteomes" id="UP000694480"/>
    </source>
</evidence>
<evidence type="ECO:0000256" key="1">
    <source>
        <dbReference type="ARBA" id="ARBA00023002"/>
    </source>
</evidence>
<keyword evidence="1" id="KW-0560">Oxidoreductase</keyword>
<dbReference type="PANTHER" id="PTHR13847:SF289">
    <property type="entry name" value="GLYCINE OXIDASE"/>
    <property type="match status" value="1"/>
</dbReference>
<dbReference type="GO" id="GO:0005737">
    <property type="term" value="C:cytoplasm"/>
    <property type="evidence" value="ECO:0007669"/>
    <property type="project" value="TreeGrafter"/>
</dbReference>
<accession>A0A930YVF8</accession>
<evidence type="ECO:0000313" key="3">
    <source>
        <dbReference type="EMBL" id="MBF5027079.1"/>
    </source>
</evidence>
<dbReference type="InterPro" id="IPR036188">
    <property type="entry name" value="FAD/NAD-bd_sf"/>
</dbReference>
<evidence type="ECO:0000259" key="2">
    <source>
        <dbReference type="Pfam" id="PF01266"/>
    </source>
</evidence>
<dbReference type="Proteomes" id="UP000694480">
    <property type="component" value="Unassembled WGS sequence"/>
</dbReference>
<sequence length="343" mass="39086">MKKVDTLIVGDGFAAMFLSLELLAKGKTVALYSEQRKGASRVSAGMVNPVVLKKFTTFDNALPQIEKLRSVLSYLLELSGVDTIVEQPLHRIFHDAREKTLWLEKATQEPLSTFLSEEIIQLPGVLNPHGSGKVLHSFRVDVEAFFFAMEVVLGSRDMLFCEHFSYDELHADQSCYKDVYFTNLVFAQGHHGALNPFFPNLHIHPNKGHHLKVRLDSPVDLLVKKKHFLFPLSEGYHYYGGTYDRTERMEKIDEKAVGQLTEGLKEFYAQDFSVEEVGFGFRPTVRDRRPLLGASKEYPNFYVFNGLGARGLLNGAWYAQVLSDHLLTGKEIPLHARWERFDF</sequence>
<name>A0A930YVF8_9FLAO</name>
<protein>
    <submittedName>
        <fullName evidence="3">FAD-dependent oxidoreductase</fullName>
    </submittedName>
</protein>
<dbReference type="AlphaFoldDB" id="A0A930YVF8"/>
<feature type="domain" description="FAD dependent oxidoreductase" evidence="2">
    <location>
        <begin position="5"/>
        <end position="324"/>
    </location>
</feature>
<gene>
    <name evidence="3" type="ORF">IC612_04620</name>
</gene>
<keyword evidence="4" id="KW-1185">Reference proteome</keyword>
<dbReference type="EMBL" id="JADKYY010000004">
    <property type="protein sequence ID" value="MBF5027079.1"/>
    <property type="molecule type" value="Genomic_DNA"/>
</dbReference>
<dbReference type="GO" id="GO:0016491">
    <property type="term" value="F:oxidoreductase activity"/>
    <property type="evidence" value="ECO:0007669"/>
    <property type="project" value="UniProtKB-KW"/>
</dbReference>
<reference evidence="3" key="1">
    <citation type="submission" date="2020-11" db="EMBL/GenBank/DDBJ databases">
        <title>Genome seq and assembly of Planobacterium sp.</title>
        <authorList>
            <person name="Chhetri G."/>
        </authorList>
    </citation>
    <scope>NUCLEOTIDE SEQUENCE</scope>
    <source>
        <strain evidence="3">GCR5</strain>
    </source>
</reference>
<dbReference type="PANTHER" id="PTHR13847">
    <property type="entry name" value="SARCOSINE DEHYDROGENASE-RELATED"/>
    <property type="match status" value="1"/>
</dbReference>
<dbReference type="SUPFAM" id="SSF51971">
    <property type="entry name" value="Nucleotide-binding domain"/>
    <property type="match status" value="1"/>
</dbReference>
<comment type="caution">
    <text evidence="3">The sequence shown here is derived from an EMBL/GenBank/DDBJ whole genome shotgun (WGS) entry which is preliminary data.</text>
</comment>
<dbReference type="Gene3D" id="3.30.9.10">
    <property type="entry name" value="D-Amino Acid Oxidase, subunit A, domain 2"/>
    <property type="match status" value="1"/>
</dbReference>